<keyword evidence="3" id="KW-1185">Reference proteome</keyword>
<feature type="compositionally biased region" description="Low complexity" evidence="1">
    <location>
        <begin position="382"/>
        <end position="405"/>
    </location>
</feature>
<dbReference type="EMBL" id="CP036455">
    <property type="protein sequence ID" value="QBI55675.1"/>
    <property type="molecule type" value="Genomic_DNA"/>
</dbReference>
<name>A0A4P6Q4U4_9ACTN</name>
<protein>
    <submittedName>
        <fullName evidence="2">Uncharacterized protein</fullName>
    </submittedName>
</protein>
<accession>A0A4P6Q4U4</accession>
<evidence type="ECO:0000256" key="1">
    <source>
        <dbReference type="SAM" id="MobiDB-lite"/>
    </source>
</evidence>
<dbReference type="AlphaFoldDB" id="A0A4P6Q4U4"/>
<dbReference type="Proteomes" id="UP000292235">
    <property type="component" value="Chromosome"/>
</dbReference>
<dbReference type="RefSeq" id="WP_131099756.1">
    <property type="nucleotide sequence ID" value="NZ_CP036455.1"/>
</dbReference>
<evidence type="ECO:0000313" key="2">
    <source>
        <dbReference type="EMBL" id="QBI55675.1"/>
    </source>
</evidence>
<dbReference type="KEGG" id="strr:EKD16_19560"/>
<feature type="region of interest" description="Disordered" evidence="1">
    <location>
        <begin position="378"/>
        <end position="405"/>
    </location>
</feature>
<organism evidence="2 3">
    <name type="scientific">Streptomonospora litoralis</name>
    <dbReference type="NCBI Taxonomy" id="2498135"/>
    <lineage>
        <taxon>Bacteria</taxon>
        <taxon>Bacillati</taxon>
        <taxon>Actinomycetota</taxon>
        <taxon>Actinomycetes</taxon>
        <taxon>Streptosporangiales</taxon>
        <taxon>Nocardiopsidaceae</taxon>
        <taxon>Streptomonospora</taxon>
    </lineage>
</organism>
<reference evidence="2 3" key="1">
    <citation type="submission" date="2019-02" db="EMBL/GenBank/DDBJ databases">
        <authorList>
            <person name="Khodamoradi S."/>
            <person name="Hahnke R.L."/>
            <person name="Kaempfer P."/>
            <person name="Schumann P."/>
            <person name="Rohde M."/>
            <person name="Steinert M."/>
            <person name="Luzhetskyy A."/>
            <person name="Wink J."/>
            <person name="Ruckert C."/>
        </authorList>
    </citation>
    <scope>NUCLEOTIDE SEQUENCE [LARGE SCALE GENOMIC DNA]</scope>
    <source>
        <strain evidence="2 3">M2</strain>
    </source>
</reference>
<dbReference type="OrthoDB" id="5173041at2"/>
<sequence length="405" mass="41760">MSPVQPFSRRSGGPLVFAAAAAAVVIGASGCTIDLSEFRPGGGEEPSPSPTPVKAPPLLESALETLRSQPAVTVQGQISPSQSSTVSDISLTTTRAGAASGTMQVNEAEAQVMQADDRIFVNASDAYWLDRDIVNPDTGSYADTWTRVTGEQVGVDPAAMLAPAQLADIIAGMAPDTGRARLENLDGTTAYRVDLQGGEQNRVWIGEESGELLRAEIEQLAPKGADSGPRSRLNFSVPESSEVQTLYDDVLAVAQDELKNSPDARMAVAWKGQLDLSCETGGACSVSGTVQDESGSGGDMSVLVRMDANVKNDELGSKKCDDSASLEAGGSVELSCGVDFALAPSTSPQTYQMSGDARLSTQALSGDAREELVSAIEEQRDAAASGASPSAPASESPSAAQSAGN</sequence>
<evidence type="ECO:0000313" key="3">
    <source>
        <dbReference type="Proteomes" id="UP000292235"/>
    </source>
</evidence>
<proteinExistence type="predicted"/>
<gene>
    <name evidence="2" type="ORF">EKD16_19560</name>
</gene>